<evidence type="ECO:0000256" key="5">
    <source>
        <dbReference type="ARBA" id="ARBA00023002"/>
    </source>
</evidence>
<evidence type="ECO:0000256" key="2">
    <source>
        <dbReference type="ARBA" id="ARBA00010989"/>
    </source>
</evidence>
<comment type="cofactor">
    <cofactor evidence="1">
        <name>FAD</name>
        <dbReference type="ChEBI" id="CHEBI:57692"/>
    </cofactor>
</comment>
<dbReference type="STRING" id="1441469.A0A225AVL6"/>
<reference evidence="7 8" key="1">
    <citation type="submission" date="2015-06" db="EMBL/GenBank/DDBJ databases">
        <title>Talaromyces atroroseus IBT 11181 draft genome.</title>
        <authorList>
            <person name="Rasmussen K.B."/>
            <person name="Rasmussen S."/>
            <person name="Petersen B."/>
            <person name="Sicheritz-Ponten T."/>
            <person name="Mortensen U.H."/>
            <person name="Thrane U."/>
        </authorList>
    </citation>
    <scope>NUCLEOTIDE SEQUENCE [LARGE SCALE GENOMIC DNA]</scope>
    <source>
        <strain evidence="7 8">IBT 11181</strain>
    </source>
</reference>
<dbReference type="AlphaFoldDB" id="A0A225AVL6"/>
<feature type="domain" description="FAD dependent oxidoreductase" evidence="6">
    <location>
        <begin position="10"/>
        <end position="406"/>
    </location>
</feature>
<dbReference type="RefSeq" id="XP_020118596.1">
    <property type="nucleotide sequence ID" value="XM_020268668.1"/>
</dbReference>
<name>A0A225AVL6_TALAT</name>
<keyword evidence="4" id="KW-0274">FAD</keyword>
<evidence type="ECO:0000313" key="7">
    <source>
        <dbReference type="EMBL" id="OKL58475.1"/>
    </source>
</evidence>
<dbReference type="InterPro" id="IPR006076">
    <property type="entry name" value="FAD-dep_OxRdtase"/>
</dbReference>
<organism evidence="7 8">
    <name type="scientific">Talaromyces atroroseus</name>
    <dbReference type="NCBI Taxonomy" id="1441469"/>
    <lineage>
        <taxon>Eukaryota</taxon>
        <taxon>Fungi</taxon>
        <taxon>Dikarya</taxon>
        <taxon>Ascomycota</taxon>
        <taxon>Pezizomycotina</taxon>
        <taxon>Eurotiomycetes</taxon>
        <taxon>Eurotiomycetidae</taxon>
        <taxon>Eurotiales</taxon>
        <taxon>Trichocomaceae</taxon>
        <taxon>Talaromyces</taxon>
        <taxon>Talaromyces sect. Trachyspermi</taxon>
    </lineage>
</organism>
<keyword evidence="3" id="KW-0285">Flavoprotein</keyword>
<dbReference type="InterPro" id="IPR036188">
    <property type="entry name" value="FAD/NAD-bd_sf"/>
</dbReference>
<evidence type="ECO:0000256" key="4">
    <source>
        <dbReference type="ARBA" id="ARBA00022827"/>
    </source>
</evidence>
<dbReference type="Gene3D" id="3.30.9.10">
    <property type="entry name" value="D-Amino Acid Oxidase, subunit A, domain 2"/>
    <property type="match status" value="1"/>
</dbReference>
<evidence type="ECO:0000259" key="6">
    <source>
        <dbReference type="Pfam" id="PF01266"/>
    </source>
</evidence>
<dbReference type="PANTHER" id="PTHR10961">
    <property type="entry name" value="PEROXISOMAL SARCOSINE OXIDASE"/>
    <property type="match status" value="1"/>
</dbReference>
<keyword evidence="8" id="KW-1185">Reference proteome</keyword>
<dbReference type="GeneID" id="31006110"/>
<sequence length="480" mass="53184">MTTHTAPKKRIIIVGAGAFGLSTALYLQRYHKQHVDVLLLDSQPFPSVDSASGNDTSRAIRPDYTDSFYSNLAKDAMHAWSTDPVFSSHYKQSGRLAAAAPGVPFLQRCRETLKTVGLEVEEFGEMDKAQNLKKKFPMLGDVEKLKGWDFYYNPHAGWANPKEAVISAMKEYQALGGKFIGDSKRGKVVDNLIVDGDDNQLAAAITGRIVGVKTADGRAHHAEHVIYAIGSFSTSQKTLLPGLETQIHPTGFAIAHWKLDDPDELKAWLHHPVVDMYHFGYFFPPDPSTHLMKLGLGIMGFTHDHETDDGDTGVGIARANSALAGSSHEGRIPPIAEEGIRWILSHWAPSLAQKKFFDMKMCWDAMTPDGGWLIDNHPQVQGLSVATGGSGHGFKFLPVVGQFICEALNLVQTEAVGSVTPRSTDHRKRQMREKWKWGRKGNLNVKDRRVALQGRPILNVVEHLESDRCHDIDSIIRSRL</sequence>
<protein>
    <recommendedName>
        <fullName evidence="6">FAD dependent oxidoreductase domain-containing protein</fullName>
    </recommendedName>
</protein>
<dbReference type="Gene3D" id="3.50.50.60">
    <property type="entry name" value="FAD/NAD(P)-binding domain"/>
    <property type="match status" value="1"/>
</dbReference>
<dbReference type="EMBL" id="LFMY01000009">
    <property type="protein sequence ID" value="OKL58475.1"/>
    <property type="molecule type" value="Genomic_DNA"/>
</dbReference>
<accession>A0A225AVL6</accession>
<evidence type="ECO:0000256" key="3">
    <source>
        <dbReference type="ARBA" id="ARBA00022630"/>
    </source>
</evidence>
<keyword evidence="5" id="KW-0560">Oxidoreductase</keyword>
<evidence type="ECO:0000256" key="1">
    <source>
        <dbReference type="ARBA" id="ARBA00001974"/>
    </source>
</evidence>
<gene>
    <name evidence="7" type="ORF">UA08_06354</name>
</gene>
<dbReference type="Pfam" id="PF01266">
    <property type="entry name" value="DAO"/>
    <property type="match status" value="1"/>
</dbReference>
<dbReference type="PANTHER" id="PTHR10961:SF26">
    <property type="entry name" value="L-SACCHAROPINE OXIDASE"/>
    <property type="match status" value="1"/>
</dbReference>
<dbReference type="OrthoDB" id="2219495at2759"/>
<proteinExistence type="inferred from homology"/>
<dbReference type="GO" id="GO:0008115">
    <property type="term" value="F:sarcosine oxidase activity"/>
    <property type="evidence" value="ECO:0007669"/>
    <property type="project" value="TreeGrafter"/>
</dbReference>
<dbReference type="Proteomes" id="UP000214365">
    <property type="component" value="Unassembled WGS sequence"/>
</dbReference>
<dbReference type="GO" id="GO:0051698">
    <property type="term" value="F:saccharopine oxidase activity"/>
    <property type="evidence" value="ECO:0007669"/>
    <property type="project" value="TreeGrafter"/>
</dbReference>
<comment type="caution">
    <text evidence="7">The sequence shown here is derived from an EMBL/GenBank/DDBJ whole genome shotgun (WGS) entry which is preliminary data.</text>
</comment>
<dbReference type="GO" id="GO:0050660">
    <property type="term" value="F:flavin adenine dinucleotide binding"/>
    <property type="evidence" value="ECO:0007669"/>
    <property type="project" value="InterPro"/>
</dbReference>
<dbReference type="SUPFAM" id="SSF51905">
    <property type="entry name" value="FAD/NAD(P)-binding domain"/>
    <property type="match status" value="1"/>
</dbReference>
<dbReference type="InterPro" id="IPR045170">
    <property type="entry name" value="MTOX"/>
</dbReference>
<comment type="similarity">
    <text evidence="2">Belongs to the MSOX/MTOX family.</text>
</comment>
<evidence type="ECO:0000313" key="8">
    <source>
        <dbReference type="Proteomes" id="UP000214365"/>
    </source>
</evidence>